<organismHost>
    <name type="scientific">Ornithodoros moubata</name>
    <name type="common">Soft tick</name>
    <name type="synonym">Argasid tick</name>
    <dbReference type="NCBI Taxonomy" id="6938"/>
</organismHost>
<keyword evidence="1" id="KW-1133">Transmembrane helix</keyword>
<name>A0A6G7KTH6_ASF</name>
<keyword evidence="1" id="KW-0472">Membrane</keyword>
<organismHost>
    <name type="scientific">Phacochoerus aethiopicus</name>
    <name type="common">Warthog</name>
    <dbReference type="NCBI Taxonomy" id="85517"/>
</organismHost>
<evidence type="ECO:0000256" key="1">
    <source>
        <dbReference type="SAM" id="Phobius"/>
    </source>
</evidence>
<organismHost>
    <name type="scientific">Sus scrofa</name>
    <name type="common">Pig</name>
    <dbReference type="NCBI Taxonomy" id="9823"/>
</organismHost>
<organismHost>
    <name type="scientific">Phacochoerus africanus</name>
    <name type="common">Warthog</name>
    <dbReference type="NCBI Taxonomy" id="41426"/>
</organismHost>
<gene>
    <name evidence="2" type="primary">Q706L</name>
</gene>
<sequence length="682" mass="76907">MFITFIYTGLQGLFSIYALLLGLYSYKVYPIPTSLFFWYKNCLPSYDMLYAFTSAFTSGWQGLGKRISRSKFSCKSKAFVGCHIRQPLSPLQAHSMAALFTISRKAELRWLFSSPLSCKRSSIVFCSCLPSGILYNIFCLPTAMYKKGCTVFSSGGTASWLPMRILRAFTCSSRALSQYGSRICTCRPYLRSNPSAPVLQTSTILLSSPCIFSGEFQSCWIMSRSLHTIFPVLCVYRVILEDRTIVWVGPSSAKFFTIRSFPSLCRRMVLCPSSNTFTGCRHWYPSISTKRATTCRPNSTNCVYMCTGPGDVLLFFTMQTILGLQFSVQASLGSCCTASVIFSSSFTVTISDAKMLFIRERTYYEEPVSCSDPGRQRAAAFIFSYIPVLACFSAFSTSRASRYCLYCSGVISTFSILRGSSVGNTLLCSFWFPAYLIIPTTRFTTLSAFTGLFVVLLSYAVYNLSYCRGITIRPLTILQQGTISKGSFEHGVPVTNRIRIFLPCILLLYSWRAFVLSLALLLFPLQRLCASSTMCRHPFTDPPAFMFCCPMLYASTDTNLQRREIFCTSLECSVVSGYTSLLCFTKDCWKFVCNDLGAIRIGLYICASAMASDRLKMVFPMPIWCYMWRPRVFSPWPIPNLRSEKAVYITNWYYFRARAKRAVCVVSLLSCSSLYFSNTSFE</sequence>
<organism evidence="2">
    <name type="scientific">African swine fever virus</name>
    <name type="common">ASFV</name>
    <dbReference type="NCBI Taxonomy" id="10497"/>
    <lineage>
        <taxon>Viruses</taxon>
        <taxon>Varidnaviria</taxon>
        <taxon>Bamfordvirae</taxon>
        <taxon>Nucleocytoviricota</taxon>
        <taxon>Pokkesviricetes</taxon>
        <taxon>Asfuvirales</taxon>
        <taxon>Asfarviridae</taxon>
        <taxon>Asfivirus</taxon>
        <taxon>Asfivirus haemorrhagiae</taxon>
    </lineage>
</organism>
<reference evidence="2" key="1">
    <citation type="submission" date="2019-10" db="EMBL/GenBank/DDBJ databases">
        <authorList>
            <person name="Ndlovu S.S."/>
        </authorList>
    </citation>
    <scope>NUCLEOTIDE SEQUENCE [LARGE SCALE GENOMIC DNA]</scope>
    <source>
        <strain evidence="2">Zaire</strain>
    </source>
</reference>
<proteinExistence type="predicted"/>
<feature type="transmembrane region" description="Helical" evidence="1">
    <location>
        <begin position="416"/>
        <end position="438"/>
    </location>
</feature>
<protein>
    <submittedName>
        <fullName evidence="2">PQ706L</fullName>
    </submittedName>
</protein>
<feature type="transmembrane region" description="Helical" evidence="1">
    <location>
        <begin position="500"/>
        <end position="525"/>
    </location>
</feature>
<feature type="transmembrane region" description="Helical" evidence="1">
    <location>
        <begin position="444"/>
        <end position="464"/>
    </location>
</feature>
<organismHost>
    <name type="scientific">Potamochoerus larvatus</name>
    <name type="common">Bushpig</name>
    <dbReference type="NCBI Taxonomy" id="273792"/>
</organismHost>
<evidence type="ECO:0000313" key="2">
    <source>
        <dbReference type="EMBL" id="QII88642.1"/>
    </source>
</evidence>
<feature type="transmembrane region" description="Helical" evidence="1">
    <location>
        <begin position="123"/>
        <end position="145"/>
    </location>
</feature>
<feature type="transmembrane region" description="Helical" evidence="1">
    <location>
        <begin position="378"/>
        <end position="395"/>
    </location>
</feature>
<feature type="transmembrane region" description="Helical" evidence="1">
    <location>
        <begin position="5"/>
        <end position="26"/>
    </location>
</feature>
<organismHost>
    <name type="scientific">Ornithodoros</name>
    <name type="common">relapsing fever ticks</name>
    <dbReference type="NCBI Taxonomy" id="6937"/>
</organismHost>
<accession>A0A6G7KTH6</accession>
<dbReference type="EMBL" id="MN630494">
    <property type="protein sequence ID" value="QII88642.1"/>
    <property type="molecule type" value="Genomic_DNA"/>
</dbReference>
<keyword evidence="1" id="KW-0812">Transmembrane</keyword>